<gene>
    <name evidence="7" type="ORF">Poli38472_007951</name>
</gene>
<evidence type="ECO:0000256" key="5">
    <source>
        <dbReference type="ARBA" id="ARBA00022939"/>
    </source>
</evidence>
<dbReference type="GO" id="GO:0006584">
    <property type="term" value="P:catecholamine metabolic process"/>
    <property type="evidence" value="ECO:0007669"/>
    <property type="project" value="UniProtKB-KW"/>
</dbReference>
<dbReference type="EC" id="2.1.1.6" evidence="1"/>
<keyword evidence="4" id="KW-0949">S-adenosyl-L-methionine</keyword>
<evidence type="ECO:0000256" key="1">
    <source>
        <dbReference type="ARBA" id="ARBA00012880"/>
    </source>
</evidence>
<name>A0A8K1FLJ0_PYTOL</name>
<evidence type="ECO:0000313" key="7">
    <source>
        <dbReference type="EMBL" id="TMW65309.1"/>
    </source>
</evidence>
<comment type="similarity">
    <text evidence="6">Belongs to the class I-like SAM-binding methyltransferase superfamily. Cation-dependent O-methyltransferase family.</text>
</comment>
<dbReference type="SUPFAM" id="SSF53335">
    <property type="entry name" value="S-adenosyl-L-methionine-dependent methyltransferases"/>
    <property type="match status" value="1"/>
</dbReference>
<dbReference type="InterPro" id="IPR002935">
    <property type="entry name" value="SAM_O-MeTrfase"/>
</dbReference>
<dbReference type="OrthoDB" id="186626at2759"/>
<organism evidence="7 8">
    <name type="scientific">Pythium oligandrum</name>
    <name type="common">Mycoparasitic fungus</name>
    <dbReference type="NCBI Taxonomy" id="41045"/>
    <lineage>
        <taxon>Eukaryota</taxon>
        <taxon>Sar</taxon>
        <taxon>Stramenopiles</taxon>
        <taxon>Oomycota</taxon>
        <taxon>Peronosporomycetes</taxon>
        <taxon>Pythiales</taxon>
        <taxon>Pythiaceae</taxon>
        <taxon>Pythium</taxon>
    </lineage>
</organism>
<dbReference type="GO" id="GO:0032259">
    <property type="term" value="P:methylation"/>
    <property type="evidence" value="ECO:0007669"/>
    <property type="project" value="UniProtKB-KW"/>
</dbReference>
<reference evidence="7" key="1">
    <citation type="submission" date="2019-03" db="EMBL/GenBank/DDBJ databases">
        <title>Long read genome sequence of the mycoparasitic Pythium oligandrum ATCC 38472 isolated from sugarbeet rhizosphere.</title>
        <authorList>
            <person name="Gaulin E."/>
        </authorList>
    </citation>
    <scope>NUCLEOTIDE SEQUENCE</scope>
    <source>
        <strain evidence="7">ATCC 38472_TT</strain>
    </source>
</reference>
<dbReference type="InterPro" id="IPR029063">
    <property type="entry name" value="SAM-dependent_MTases_sf"/>
</dbReference>
<keyword evidence="8" id="KW-1185">Reference proteome</keyword>
<evidence type="ECO:0000256" key="6">
    <source>
        <dbReference type="ARBA" id="ARBA00023453"/>
    </source>
</evidence>
<evidence type="ECO:0000313" key="8">
    <source>
        <dbReference type="Proteomes" id="UP000794436"/>
    </source>
</evidence>
<proteinExistence type="inferred from homology"/>
<accession>A0A8K1FLJ0</accession>
<keyword evidence="2" id="KW-0489">Methyltransferase</keyword>
<keyword evidence="5" id="KW-0128">Catecholamine metabolism</keyword>
<dbReference type="Proteomes" id="UP000794436">
    <property type="component" value="Unassembled WGS sequence"/>
</dbReference>
<evidence type="ECO:0000256" key="2">
    <source>
        <dbReference type="ARBA" id="ARBA00022603"/>
    </source>
</evidence>
<sequence>MTFLASVYSVVQKVAGPLLRIDAKMQQSAVACLEYVKANAEAGNPASVIAAIDAFSKKNMMMNVGERKGEIVDEQIRTVKPQTMVEIGAFCGYSAVRFASLQREVVSGDSHYFSFEFSPEYAQIVQEIVTLAGLSNQVTVINGAFSDQHSVLQGKQVDIFFLDHEKTCYLPDAKLIVESGLLHKGSRILADNVLFPGTPDFLDYIQSHPQFKSELKEAEMTGRFTIKDAVCVAEYQG</sequence>
<evidence type="ECO:0000256" key="3">
    <source>
        <dbReference type="ARBA" id="ARBA00022679"/>
    </source>
</evidence>
<dbReference type="Gene3D" id="3.40.50.150">
    <property type="entry name" value="Vaccinia Virus protein VP39"/>
    <property type="match status" value="1"/>
</dbReference>
<keyword evidence="3" id="KW-0808">Transferase</keyword>
<protein>
    <recommendedName>
        <fullName evidence="1">catechol O-methyltransferase</fullName>
        <ecNumber evidence="1">2.1.1.6</ecNumber>
    </recommendedName>
</protein>
<dbReference type="PANTHER" id="PTHR43836:SF2">
    <property type="entry name" value="CATECHOL O-METHYLTRANSFERASE 1-RELATED"/>
    <property type="match status" value="1"/>
</dbReference>
<comment type="caution">
    <text evidence="7">The sequence shown here is derived from an EMBL/GenBank/DDBJ whole genome shotgun (WGS) entry which is preliminary data.</text>
</comment>
<dbReference type="PROSITE" id="PS51682">
    <property type="entry name" value="SAM_OMT_I"/>
    <property type="match status" value="1"/>
</dbReference>
<dbReference type="EMBL" id="SPLM01000037">
    <property type="protein sequence ID" value="TMW65309.1"/>
    <property type="molecule type" value="Genomic_DNA"/>
</dbReference>
<dbReference type="PANTHER" id="PTHR43836">
    <property type="entry name" value="CATECHOL O-METHYLTRANSFERASE 1-RELATED"/>
    <property type="match status" value="1"/>
</dbReference>
<evidence type="ECO:0000256" key="4">
    <source>
        <dbReference type="ARBA" id="ARBA00022691"/>
    </source>
</evidence>
<dbReference type="GO" id="GO:0016206">
    <property type="term" value="F:catechol O-methyltransferase activity"/>
    <property type="evidence" value="ECO:0007669"/>
    <property type="project" value="UniProtKB-EC"/>
</dbReference>
<dbReference type="AlphaFoldDB" id="A0A8K1FLJ0"/>
<dbReference type="Pfam" id="PF13578">
    <property type="entry name" value="Methyltransf_24"/>
    <property type="match status" value="1"/>
</dbReference>